<feature type="domain" description="Hydantoinase B/oxoprolinase" evidence="2">
    <location>
        <begin position="507"/>
        <end position="683"/>
    </location>
</feature>
<dbReference type="PANTHER" id="PTHR11365">
    <property type="entry name" value="5-OXOPROLINASE RELATED"/>
    <property type="match status" value="1"/>
</dbReference>
<name>A0A914RF51_PAREQ</name>
<evidence type="ECO:0000313" key="5">
    <source>
        <dbReference type="WBParaSite" id="PEQ_0000512301-mRNA-1"/>
    </source>
</evidence>
<dbReference type="GO" id="GO:0006749">
    <property type="term" value="P:glutathione metabolic process"/>
    <property type="evidence" value="ECO:0007669"/>
    <property type="project" value="TreeGrafter"/>
</dbReference>
<dbReference type="InterPro" id="IPR002821">
    <property type="entry name" value="Hydantoinase_A"/>
</dbReference>
<dbReference type="InterPro" id="IPR003692">
    <property type="entry name" value="Hydantoinase_B"/>
</dbReference>
<dbReference type="PANTHER" id="PTHR11365:SF2">
    <property type="entry name" value="5-OXOPROLINASE"/>
    <property type="match status" value="1"/>
</dbReference>
<dbReference type="InterPro" id="IPR045079">
    <property type="entry name" value="Oxoprolinase-like"/>
</dbReference>
<dbReference type="AlphaFoldDB" id="A0A914RF51"/>
<dbReference type="Proteomes" id="UP000887564">
    <property type="component" value="Unplaced"/>
</dbReference>
<dbReference type="GO" id="GO:0005829">
    <property type="term" value="C:cytosol"/>
    <property type="evidence" value="ECO:0007669"/>
    <property type="project" value="TreeGrafter"/>
</dbReference>
<feature type="domain" description="Hydantoinase A/oxoprolinase" evidence="1">
    <location>
        <begin position="100"/>
        <end position="204"/>
    </location>
</feature>
<reference evidence="5" key="1">
    <citation type="submission" date="2022-11" db="UniProtKB">
        <authorList>
            <consortium name="WormBaseParasite"/>
        </authorList>
    </citation>
    <scope>IDENTIFICATION</scope>
</reference>
<proteinExistence type="predicted"/>
<keyword evidence="4" id="KW-1185">Reference proteome</keyword>
<evidence type="ECO:0000313" key="4">
    <source>
        <dbReference type="Proteomes" id="UP000887564"/>
    </source>
</evidence>
<sequence length="699" mass="76915">MPLYEMINGTDDAYEQYPENSGYCLYNSIRPIRLTPLIFVFIEKAIDESVLLEQLKQIYSKGIHSLAIAFLHSYKIAAKVGFTNISLSSDVMPMIKIVPRGYTACADAYLTPIIRQYISNFNAGFADNLDGVRVEFFGSRAIMSGPAAVTYEESEKRETINSMLTSSRYAGSFAHVMETTVAGVTIQAPQVLDIRTVAAGGGESSFNAMQHITNEANAFYRVHSDSSRAQMSVEETALGFIDVANETMCRAVKSITQHMLACFGGAGGQHACAIAKSLGIKTIFVHRFSGILSAYGLALADVVHEAQEPAGKTFTKENFEYFLNRLDSLKKQCRCELTKVGFTDNSIRYEPFLHMRYERTDCALMCASPDEETIMLERYEEVFHDSYKREFGFTIPDRAIIVDDIRVRGVGISRMAERVKIAKTSEPDNPPLKAITDCYFRDGKLKTKVYSLNDLKYGHTICGPSIIIDKNSTIVIEPLCKATITDEGNILISVGDQARIPIGDDIDAIQLSIFSHRFMSIAEQMGQVLQRSAISTNIKATRICLSNCFAGGMQATVRFQIEHLTYEGLRDGDVILCNHPKAGGSHLPDFTVITPRPAFFVANRGHHADIGGLVPGSMPPHSTSLSQEGAAFISFKLVEEGRFQEAKVVELLNAPANVPGCSGTRNLSDNLSDLRAQIAANQKVFLNAFVSTRGGCLIT</sequence>
<dbReference type="InterPro" id="IPR049517">
    <property type="entry name" value="ACX-like_C"/>
</dbReference>
<feature type="domain" description="Hydantoinase A/oxoprolinase" evidence="1">
    <location>
        <begin position="229"/>
        <end position="305"/>
    </location>
</feature>
<evidence type="ECO:0000259" key="1">
    <source>
        <dbReference type="Pfam" id="PF01968"/>
    </source>
</evidence>
<organism evidence="4 5">
    <name type="scientific">Parascaris equorum</name>
    <name type="common">Equine roundworm</name>
    <dbReference type="NCBI Taxonomy" id="6256"/>
    <lineage>
        <taxon>Eukaryota</taxon>
        <taxon>Metazoa</taxon>
        <taxon>Ecdysozoa</taxon>
        <taxon>Nematoda</taxon>
        <taxon>Chromadorea</taxon>
        <taxon>Rhabditida</taxon>
        <taxon>Spirurina</taxon>
        <taxon>Ascaridomorpha</taxon>
        <taxon>Ascaridoidea</taxon>
        <taxon>Ascarididae</taxon>
        <taxon>Parascaris</taxon>
    </lineage>
</organism>
<evidence type="ECO:0000259" key="3">
    <source>
        <dbReference type="Pfam" id="PF19278"/>
    </source>
</evidence>
<dbReference type="Pfam" id="PF01968">
    <property type="entry name" value="Hydantoinase_A"/>
    <property type="match status" value="2"/>
</dbReference>
<evidence type="ECO:0000259" key="2">
    <source>
        <dbReference type="Pfam" id="PF02538"/>
    </source>
</evidence>
<dbReference type="WBParaSite" id="PEQ_0000512301-mRNA-1">
    <property type="protein sequence ID" value="PEQ_0000512301-mRNA-1"/>
    <property type="gene ID" value="PEQ_0000512301"/>
</dbReference>
<protein>
    <submittedName>
        <fullName evidence="5">5-oxoprolinase</fullName>
    </submittedName>
</protein>
<feature type="domain" description="Acetophenone carboxylase-like C-terminal" evidence="3">
    <location>
        <begin position="326"/>
        <end position="488"/>
    </location>
</feature>
<accession>A0A914RF51</accession>
<dbReference type="GO" id="GO:0017168">
    <property type="term" value="F:5-oxoprolinase (ATP-hydrolyzing) activity"/>
    <property type="evidence" value="ECO:0007669"/>
    <property type="project" value="TreeGrafter"/>
</dbReference>
<dbReference type="Pfam" id="PF19278">
    <property type="entry name" value="Hydant_A_C"/>
    <property type="match status" value="1"/>
</dbReference>
<dbReference type="Pfam" id="PF02538">
    <property type="entry name" value="Hydantoinase_B"/>
    <property type="match status" value="1"/>
</dbReference>